<dbReference type="SUPFAM" id="SSF69118">
    <property type="entry name" value="AhpD-like"/>
    <property type="match status" value="1"/>
</dbReference>
<dbReference type="PANTHER" id="PTHR33570:SF2">
    <property type="entry name" value="CARBOXYMUCONOLACTONE DECARBOXYLASE-LIKE DOMAIN-CONTAINING PROTEIN"/>
    <property type="match status" value="1"/>
</dbReference>
<dbReference type="Gene3D" id="1.20.1290.10">
    <property type="entry name" value="AhpD-like"/>
    <property type="match status" value="1"/>
</dbReference>
<dbReference type="InterPro" id="IPR029032">
    <property type="entry name" value="AhpD-like"/>
</dbReference>
<evidence type="ECO:0000313" key="2">
    <source>
        <dbReference type="EMBL" id="SEO26312.1"/>
    </source>
</evidence>
<organism evidence="2 3">
    <name type="scientific">Salinihabitans flavidus</name>
    <dbReference type="NCBI Taxonomy" id="569882"/>
    <lineage>
        <taxon>Bacteria</taxon>
        <taxon>Pseudomonadati</taxon>
        <taxon>Pseudomonadota</taxon>
        <taxon>Alphaproteobacteria</taxon>
        <taxon>Rhodobacterales</taxon>
        <taxon>Roseobacteraceae</taxon>
        <taxon>Salinihabitans</taxon>
    </lineage>
</organism>
<keyword evidence="3" id="KW-1185">Reference proteome</keyword>
<feature type="domain" description="Carboxymuconolactone decarboxylase-like" evidence="1">
    <location>
        <begin position="42"/>
        <end position="128"/>
    </location>
</feature>
<evidence type="ECO:0000313" key="3">
    <source>
        <dbReference type="Proteomes" id="UP000198893"/>
    </source>
</evidence>
<dbReference type="GO" id="GO:0051920">
    <property type="term" value="F:peroxiredoxin activity"/>
    <property type="evidence" value="ECO:0007669"/>
    <property type="project" value="InterPro"/>
</dbReference>
<dbReference type="InterPro" id="IPR003779">
    <property type="entry name" value="CMD-like"/>
</dbReference>
<dbReference type="PANTHER" id="PTHR33570">
    <property type="entry name" value="4-CARBOXYMUCONOLACTONE DECARBOXYLASE FAMILY PROTEIN"/>
    <property type="match status" value="1"/>
</dbReference>
<protein>
    <submittedName>
        <fullName evidence="2">4-carboxymuconolactone decarboxylase</fullName>
    </submittedName>
</protein>
<name>A0A1H8N9T1_9RHOB</name>
<gene>
    <name evidence="2" type="ORF">SAMN04490248_10371</name>
</gene>
<dbReference type="Proteomes" id="UP000198893">
    <property type="component" value="Unassembled WGS sequence"/>
</dbReference>
<accession>A0A1H8N9T1</accession>
<dbReference type="EMBL" id="FODS01000003">
    <property type="protein sequence ID" value="SEO26312.1"/>
    <property type="molecule type" value="Genomic_DNA"/>
</dbReference>
<reference evidence="2 3" key="1">
    <citation type="submission" date="2016-10" db="EMBL/GenBank/DDBJ databases">
        <authorList>
            <person name="de Groot N.N."/>
        </authorList>
    </citation>
    <scope>NUCLEOTIDE SEQUENCE [LARGE SCALE GENOMIC DNA]</scope>
    <source>
        <strain evidence="2 3">DSM 27842</strain>
    </source>
</reference>
<dbReference type="InterPro" id="IPR052512">
    <property type="entry name" value="4CMD/NDH-1_regulator"/>
</dbReference>
<proteinExistence type="predicted"/>
<evidence type="ECO:0000259" key="1">
    <source>
        <dbReference type="Pfam" id="PF02627"/>
    </source>
</evidence>
<sequence length="138" mass="15331">MSVEKNPFEAMIAQYREMAKSMSPGLEGFESFTPQGFEKLWPTMPKDMMDLFFGNMLNRDGLDAKTRMLLTLAALTVLGGQADAQVRVTVRHAVEAGARKQEIVETIGQMSMFAGIPAMTRVMHIAQEVLAENEESET</sequence>
<dbReference type="AlphaFoldDB" id="A0A1H8N9T1"/>
<dbReference type="Pfam" id="PF02627">
    <property type="entry name" value="CMD"/>
    <property type="match status" value="1"/>
</dbReference>
<dbReference type="RefSeq" id="WP_093115571.1">
    <property type="nucleotide sequence ID" value="NZ_FODS01000003.1"/>
</dbReference>
<dbReference type="STRING" id="569882.SAMN04490248_10371"/>
<dbReference type="OrthoDB" id="9801400at2"/>